<dbReference type="InterPro" id="IPR037185">
    <property type="entry name" value="EmrE-like"/>
</dbReference>
<protein>
    <submittedName>
        <fullName evidence="9">EamA family transporter</fullName>
    </submittedName>
</protein>
<dbReference type="Proteomes" id="UP000271031">
    <property type="component" value="Unassembled WGS sequence"/>
</dbReference>
<evidence type="ECO:0000256" key="6">
    <source>
        <dbReference type="ARBA" id="ARBA00023136"/>
    </source>
</evidence>
<feature type="transmembrane region" description="Helical" evidence="7">
    <location>
        <begin position="223"/>
        <end position="244"/>
    </location>
</feature>
<feature type="transmembrane region" description="Helical" evidence="7">
    <location>
        <begin position="184"/>
        <end position="203"/>
    </location>
</feature>
<feature type="transmembrane region" description="Helical" evidence="7">
    <location>
        <begin position="39"/>
        <end position="60"/>
    </location>
</feature>
<dbReference type="InterPro" id="IPR000620">
    <property type="entry name" value="EamA_dom"/>
</dbReference>
<gene>
    <name evidence="9" type="ORF">EDM56_15005</name>
</gene>
<evidence type="ECO:0000256" key="5">
    <source>
        <dbReference type="ARBA" id="ARBA00022989"/>
    </source>
</evidence>
<feature type="transmembrane region" description="Helical" evidence="7">
    <location>
        <begin position="7"/>
        <end position="27"/>
    </location>
</feature>
<organism evidence="9 10">
    <name type="scientific">Brevibacillus fluminis</name>
    <dbReference type="NCBI Taxonomy" id="511487"/>
    <lineage>
        <taxon>Bacteria</taxon>
        <taxon>Bacillati</taxon>
        <taxon>Bacillota</taxon>
        <taxon>Bacilli</taxon>
        <taxon>Bacillales</taxon>
        <taxon>Paenibacillaceae</taxon>
        <taxon>Brevibacillus</taxon>
    </lineage>
</organism>
<name>A0A3M8DHD2_9BACL</name>
<dbReference type="InterPro" id="IPR050638">
    <property type="entry name" value="AA-Vitamin_Transporters"/>
</dbReference>
<feature type="transmembrane region" description="Helical" evidence="7">
    <location>
        <begin position="130"/>
        <end position="147"/>
    </location>
</feature>
<keyword evidence="5 7" id="KW-1133">Transmembrane helix</keyword>
<feature type="transmembrane region" description="Helical" evidence="7">
    <location>
        <begin position="279"/>
        <end position="298"/>
    </location>
</feature>
<evidence type="ECO:0000313" key="9">
    <source>
        <dbReference type="EMBL" id="RNB87009.1"/>
    </source>
</evidence>
<evidence type="ECO:0000256" key="2">
    <source>
        <dbReference type="ARBA" id="ARBA00007362"/>
    </source>
</evidence>
<dbReference type="EMBL" id="RHHQ01000012">
    <property type="protein sequence ID" value="RNB87009.1"/>
    <property type="molecule type" value="Genomic_DNA"/>
</dbReference>
<evidence type="ECO:0000313" key="10">
    <source>
        <dbReference type="Proteomes" id="UP000271031"/>
    </source>
</evidence>
<keyword evidence="4 7" id="KW-0812">Transmembrane</keyword>
<feature type="domain" description="EamA" evidence="8">
    <location>
        <begin position="9"/>
        <end position="141"/>
    </location>
</feature>
<feature type="transmembrane region" description="Helical" evidence="7">
    <location>
        <begin position="100"/>
        <end position="118"/>
    </location>
</feature>
<keyword evidence="10" id="KW-1185">Reference proteome</keyword>
<keyword evidence="3" id="KW-1003">Cell membrane</keyword>
<proteinExistence type="inferred from homology"/>
<evidence type="ECO:0000259" key="8">
    <source>
        <dbReference type="Pfam" id="PF00892"/>
    </source>
</evidence>
<evidence type="ECO:0000256" key="3">
    <source>
        <dbReference type="ARBA" id="ARBA00022475"/>
    </source>
</evidence>
<dbReference type="RefSeq" id="WP_122918707.1">
    <property type="nucleotide sequence ID" value="NZ_RHHQ01000012.1"/>
</dbReference>
<dbReference type="Gene3D" id="1.10.3730.20">
    <property type="match status" value="1"/>
</dbReference>
<comment type="subcellular location">
    <subcellularLocation>
        <location evidence="1">Cell membrane</location>
        <topology evidence="1">Multi-pass membrane protein</topology>
    </subcellularLocation>
</comment>
<reference evidence="9 10" key="1">
    <citation type="submission" date="2018-10" db="EMBL/GenBank/DDBJ databases">
        <title>Phylogenomics of Brevibacillus.</title>
        <authorList>
            <person name="Dunlap C."/>
        </authorList>
    </citation>
    <scope>NUCLEOTIDE SEQUENCE [LARGE SCALE GENOMIC DNA]</scope>
    <source>
        <strain evidence="9 10">JCM 15716</strain>
    </source>
</reference>
<feature type="transmembrane region" description="Helical" evidence="7">
    <location>
        <begin position="153"/>
        <end position="172"/>
    </location>
</feature>
<accession>A0A3M8DHD2</accession>
<keyword evidence="6 7" id="KW-0472">Membrane</keyword>
<feature type="transmembrane region" description="Helical" evidence="7">
    <location>
        <begin position="72"/>
        <end position="94"/>
    </location>
</feature>
<evidence type="ECO:0000256" key="1">
    <source>
        <dbReference type="ARBA" id="ARBA00004651"/>
    </source>
</evidence>
<feature type="domain" description="EamA" evidence="8">
    <location>
        <begin position="155"/>
        <end position="295"/>
    </location>
</feature>
<dbReference type="SUPFAM" id="SSF103481">
    <property type="entry name" value="Multidrug resistance efflux transporter EmrE"/>
    <property type="match status" value="2"/>
</dbReference>
<comment type="caution">
    <text evidence="9">The sequence shown here is derived from an EMBL/GenBank/DDBJ whole genome shotgun (WGS) entry which is preliminary data.</text>
</comment>
<dbReference type="PANTHER" id="PTHR32322:SF18">
    <property type="entry name" value="S-ADENOSYLMETHIONINE_S-ADENOSYLHOMOCYSTEINE TRANSPORTER"/>
    <property type="match status" value="1"/>
</dbReference>
<evidence type="ECO:0000256" key="4">
    <source>
        <dbReference type="ARBA" id="ARBA00022692"/>
    </source>
</evidence>
<comment type="similarity">
    <text evidence="2">Belongs to the EamA transporter family.</text>
</comment>
<dbReference type="Pfam" id="PF00892">
    <property type="entry name" value="EamA"/>
    <property type="match status" value="2"/>
</dbReference>
<dbReference type="GO" id="GO:0005886">
    <property type="term" value="C:plasma membrane"/>
    <property type="evidence" value="ECO:0007669"/>
    <property type="project" value="UniProtKB-SubCell"/>
</dbReference>
<feature type="transmembrane region" description="Helical" evidence="7">
    <location>
        <begin position="256"/>
        <end position="273"/>
    </location>
</feature>
<dbReference type="OrthoDB" id="1682095at2"/>
<dbReference type="PANTHER" id="PTHR32322">
    <property type="entry name" value="INNER MEMBRANE TRANSPORTER"/>
    <property type="match status" value="1"/>
</dbReference>
<dbReference type="AlphaFoldDB" id="A0A3M8DHD2"/>
<evidence type="ECO:0000256" key="7">
    <source>
        <dbReference type="SAM" id="Phobius"/>
    </source>
</evidence>
<sequence length="315" mass="33535">MTNKGLGLAYVFAITNALIIGFSFLFTKNALAAADPLDTLAFRFIASFLVMSIPVLTGHIKLNYRGKPLGSLLVLALLYPTSFFTLQTFGLLHATSAEGGILIALTPVITMVLASLFLREKTNLMQKLSILLSVFGVLFIFIMQGGSIDPTHIGGIVLLLLSGFAISGYNVQSRSLSKQFTPSELSYVMMGFGFVLFLLVSVGKHIATGTMGQFFTPLANGQFVIAVLYLGIMSSLVTSMIANYVLSKIEAAKMSVFSNLSTVVSLAAGAIFLGEEVSLYHVIGAALIIIGVVGANRFGRKQTSASAKNSVSFSK</sequence>